<dbReference type="Pfam" id="PF11559">
    <property type="entry name" value="ADIP"/>
    <property type="match status" value="1"/>
</dbReference>
<evidence type="ECO:0000256" key="12">
    <source>
        <dbReference type="ARBA" id="ARBA00022842"/>
    </source>
</evidence>
<evidence type="ECO:0000256" key="1">
    <source>
        <dbReference type="ARBA" id="ARBA00000353"/>
    </source>
</evidence>
<dbReference type="EC" id="3.7.1.2" evidence="7"/>
<feature type="domain" description="Fumarylacetoacetase N-terminal" evidence="23">
    <location>
        <begin position="665"/>
        <end position="762"/>
    </location>
</feature>
<feature type="region of interest" description="Disordered" evidence="21">
    <location>
        <begin position="190"/>
        <end position="264"/>
    </location>
</feature>
<evidence type="ECO:0000256" key="10">
    <source>
        <dbReference type="ARBA" id="ARBA00022801"/>
    </source>
</evidence>
<evidence type="ECO:0000256" key="9">
    <source>
        <dbReference type="ARBA" id="ARBA00022723"/>
    </source>
</evidence>
<evidence type="ECO:0000259" key="23">
    <source>
        <dbReference type="Pfam" id="PF09298"/>
    </source>
</evidence>
<dbReference type="Gene3D" id="2.30.30.230">
    <property type="entry name" value="Fumarylacetoacetase, N-terminal domain"/>
    <property type="match status" value="1"/>
</dbReference>
<dbReference type="CDD" id="cd21459">
    <property type="entry name" value="DLC-like_TCTEX1D2"/>
    <property type="match status" value="1"/>
</dbReference>
<evidence type="ECO:0000256" key="2">
    <source>
        <dbReference type="ARBA" id="ARBA00001913"/>
    </source>
</evidence>
<dbReference type="InterPro" id="IPR005334">
    <property type="entry name" value="Tctex-1-like"/>
</dbReference>
<dbReference type="Pfam" id="PF09298">
    <property type="entry name" value="FAA_hydrolase_N"/>
    <property type="match status" value="1"/>
</dbReference>
<evidence type="ECO:0000256" key="11">
    <source>
        <dbReference type="ARBA" id="ARBA00022837"/>
    </source>
</evidence>
<dbReference type="SUPFAM" id="SSF56529">
    <property type="entry name" value="FAH"/>
    <property type="match status" value="1"/>
</dbReference>
<dbReference type="InterPro" id="IPR038586">
    <property type="entry name" value="Tctex-1-like_sf"/>
</dbReference>
<keyword evidence="14 20" id="KW-0175">Coiled coil</keyword>
<feature type="binding site" evidence="18">
    <location>
        <position position="885"/>
    </location>
    <ligand>
        <name>substrate</name>
    </ligand>
</feature>
<feature type="domain" description="Pre-mRNA-splicing factor SLU7" evidence="24">
    <location>
        <begin position="154"/>
        <end position="450"/>
    </location>
</feature>
<feature type="region of interest" description="Disordered" evidence="21">
    <location>
        <begin position="1"/>
        <end position="53"/>
    </location>
</feature>
<gene>
    <name evidence="25" type="ORF">FOZ61_004179</name>
</gene>
<dbReference type="PANTHER" id="PTHR43069">
    <property type="entry name" value="FUMARYLACETOACETASE"/>
    <property type="match status" value="1"/>
</dbReference>
<dbReference type="Pfam" id="PF01557">
    <property type="entry name" value="FAA_hydrolase"/>
    <property type="match status" value="1"/>
</dbReference>
<feature type="region of interest" description="Disordered" evidence="21">
    <location>
        <begin position="816"/>
        <end position="836"/>
    </location>
</feature>
<evidence type="ECO:0000313" key="26">
    <source>
        <dbReference type="Proteomes" id="UP000570595"/>
    </source>
</evidence>
<dbReference type="InterPro" id="IPR036462">
    <property type="entry name" value="Fumarylacetoacetase_N_sf"/>
</dbReference>
<evidence type="ECO:0000256" key="19">
    <source>
        <dbReference type="PIRSR" id="PIRSR605959-3"/>
    </source>
</evidence>
<feature type="binding site" evidence="19">
    <location>
        <position position="878"/>
    </location>
    <ligand>
        <name>Ca(2+)</name>
        <dbReference type="ChEBI" id="CHEBI:29108"/>
    </ligand>
</feature>
<comment type="catalytic activity">
    <reaction evidence="1">
        <text>4-fumarylacetoacetate + H2O = acetoacetate + fumarate + H(+)</text>
        <dbReference type="Rhea" id="RHEA:10244"/>
        <dbReference type="ChEBI" id="CHEBI:13705"/>
        <dbReference type="ChEBI" id="CHEBI:15377"/>
        <dbReference type="ChEBI" id="CHEBI:15378"/>
        <dbReference type="ChEBI" id="CHEBI:18034"/>
        <dbReference type="ChEBI" id="CHEBI:29806"/>
        <dbReference type="EC" id="3.7.1.2"/>
    </reaction>
</comment>
<reference evidence="25 26" key="1">
    <citation type="submission" date="2020-04" db="EMBL/GenBank/DDBJ databases">
        <title>Perkinsus olseni comparative genomics.</title>
        <authorList>
            <person name="Bogema D.R."/>
        </authorList>
    </citation>
    <scope>NUCLEOTIDE SEQUENCE [LARGE SCALE GENOMIC DNA]</scope>
    <source>
        <strain evidence="25">ATCC PRA-179</strain>
    </source>
</reference>
<dbReference type="Gene3D" id="3.30.1140.40">
    <property type="entry name" value="Tctex-1"/>
    <property type="match status" value="1"/>
</dbReference>
<feature type="compositionally biased region" description="Basic and acidic residues" evidence="21">
    <location>
        <begin position="190"/>
        <end position="214"/>
    </location>
</feature>
<evidence type="ECO:0000256" key="6">
    <source>
        <dbReference type="ARBA" id="ARBA00010211"/>
    </source>
</evidence>
<dbReference type="GO" id="GO:1902000">
    <property type="term" value="P:homogentisate catabolic process"/>
    <property type="evidence" value="ECO:0007669"/>
    <property type="project" value="TreeGrafter"/>
</dbReference>
<proteinExistence type="inferred from homology"/>
<feature type="binding site" evidence="19">
    <location>
        <position position="843"/>
    </location>
    <ligand>
        <name>Ca(2+)</name>
        <dbReference type="ChEBI" id="CHEBI:29108"/>
    </ligand>
</feature>
<evidence type="ECO:0000259" key="22">
    <source>
        <dbReference type="Pfam" id="PF01557"/>
    </source>
</evidence>
<comment type="similarity">
    <text evidence="6">Belongs to the FAH family.</text>
</comment>
<evidence type="ECO:0000256" key="8">
    <source>
        <dbReference type="ARBA" id="ARBA00014741"/>
    </source>
</evidence>
<evidence type="ECO:0000256" key="5">
    <source>
        <dbReference type="ARBA" id="ARBA00009291"/>
    </source>
</evidence>
<keyword evidence="10" id="KW-0378">Hydrolase</keyword>
<sequence length="1386" mass="156548">MASSPKAAPATGTNATPAAAAEGFKGRDDFRREKQLQEARMAGTADAEVDVNTGKMINPHNPQFITKAPWYLEQNQGPSLAHQHAWNLKQHDSKDTYTRGTKGDLKTKFVKGACENCGSTTHTRKDCFERPRKKGAKWTGRNLASDDYVENLDMDYDAKHDRWRGYDPSEYMEVIKNADEVEEARKKKAEAEVSKRLAEKKAARQRRREAIERKRAAKKAKLAEGGDDNAAESDIDSAGDTDSESEGEDEALDEEGVKVKDFDVHGAVTDAKDTRTRTTSRNLRIREDTAKYLLNLDPNSAYYDPKSRSMREDPFAKGAAGDSLYAGDNFVRETGQAGEMIQQRAFAWEAYKEGINVHDIANPTLAAHMFKEYKSRSKDVQSEEKKKVLEKYGGEEHLHIPDNVLNAERETYVEYDPVDGTVVKGTERALRKSKYLEDEHELNHSSVWGSWFDIAKGKWGYKCCKQTLRNAAAVLSIHWLCVMDALPPGMKQTYEWENTYIMEPKENERFIPNKVKAICERAMKAKLEDQEYVSEEETKQWVLELCAEIKDGVREECNIPRHKIMVQVLISKNEGQGIRVCSKGLWDESTDNWASYTYQSRFLLGTAMVFGCYFDRTVGLVFSDADIDIKSSVSFGSMSSAGRSAVRPLPQFLFPEVFTTDFTIHNLPYGVFRAHGGKARIGTAIGDKILDLSVLAERRRLPQYFTHPTLNEFMGMDKSEWSKVRAKIQSFLSDDHPESLKHDSALLQEALVDMSKVQMLLPCDIGDYTDFYSSEEHATNVGKMFRPNQDPLLPNWKHLPVGYHGRASSVVVSGTPITRPCGQRKGPNDPAPTFGPSRRMDIELEMAFFVGGKGTELGEPIKLSEAGERIFGVVLMNDWSSRDIQQWEYVPLGPFLGKNFGTTISPWIVTWEALQPFRIPLTKEQIPRPLPYLAHSEDSRPQLDISLTVDLNGERICKSNLKHMYWSMEQQLSHHTVNGCNVRPGDLMGSGTISGPTPDSFGSLLELSWAGQKKIKIGTEERVFLEDNDEVTIRGHCEKDGISLGFGEYVGRAMSGSAGLMSPLLGVRYKRDRGALQLRCDQCRYRVYRHAIPILAVDCTANPTHKQKLTKPPPRSLQFPEYLLPYISGKQFKKHPSWRNQKIFQCYHYTRNNRLRGINAWESSVTMSDGSASPPSIDLSFGSLDELVGDEEGNEASSAREGLSDTERLAGLNHMLLALGLPQMRLQDSGSIVKAVSSLLGMREQECRRRRDTEEKLARIQSDNKILTGKVKRLEDRVATAQDRVKEAEARLRRAERDFRQKLSGAMQERDDWERAAHQYRGRDRQKEVENRKLAQQCAAEGRLMSGGLPCCRYVKLQRQASERLIEKRSRLSSGGLRGGSKIRMR</sequence>
<comment type="cofactor">
    <cofactor evidence="3 19">
        <name>Mg(2+)</name>
        <dbReference type="ChEBI" id="CHEBI:18420"/>
    </cofactor>
</comment>
<keyword evidence="13" id="KW-0828">Tyrosine catabolism</keyword>
<dbReference type="Pfam" id="PF03645">
    <property type="entry name" value="Tctex-1"/>
    <property type="match status" value="1"/>
</dbReference>
<feature type="binding site" evidence="19">
    <location>
        <position position="898"/>
    </location>
    <ligand>
        <name>Mg(2+)</name>
        <dbReference type="ChEBI" id="CHEBI:18420"/>
    </ligand>
</feature>
<feature type="binding site" evidence="19">
    <location>
        <position position="878"/>
    </location>
    <ligand>
        <name>Mg(2+)</name>
        <dbReference type="ChEBI" id="CHEBI:18420"/>
    </ligand>
</feature>
<dbReference type="GO" id="GO:0046872">
    <property type="term" value="F:metal ion binding"/>
    <property type="evidence" value="ECO:0007669"/>
    <property type="project" value="UniProtKB-KW"/>
</dbReference>
<comment type="cofactor">
    <cofactor evidence="2 19">
        <name>Ca(2+)</name>
        <dbReference type="ChEBI" id="CHEBI:29108"/>
    </cofactor>
</comment>
<evidence type="ECO:0000259" key="24">
    <source>
        <dbReference type="Pfam" id="PF11708"/>
    </source>
</evidence>
<feature type="compositionally biased region" description="Basic and acidic residues" evidence="21">
    <location>
        <begin position="24"/>
        <end position="37"/>
    </location>
</feature>
<dbReference type="Gene3D" id="3.90.850.10">
    <property type="entry name" value="Fumarylacetoacetase-like, C-terminal domain"/>
    <property type="match status" value="1"/>
</dbReference>
<dbReference type="InterPro" id="IPR011234">
    <property type="entry name" value="Fumarylacetoacetase-like_C"/>
</dbReference>
<feature type="binding site" evidence="18">
    <location>
        <position position="772"/>
    </location>
    <ligand>
        <name>substrate</name>
    </ligand>
</feature>
<feature type="compositionally biased region" description="Basic and acidic residues" evidence="21">
    <location>
        <begin position="255"/>
        <end position="264"/>
    </location>
</feature>
<evidence type="ECO:0000256" key="17">
    <source>
        <dbReference type="PIRSR" id="PIRSR605959-1"/>
    </source>
</evidence>
<dbReference type="InterPro" id="IPR005959">
    <property type="entry name" value="Fumarylacetoacetase"/>
</dbReference>
<dbReference type="Pfam" id="PF11708">
    <property type="entry name" value="Slu7"/>
    <property type="match status" value="1"/>
</dbReference>
<dbReference type="GO" id="GO:0004334">
    <property type="term" value="F:fumarylacetoacetase activity"/>
    <property type="evidence" value="ECO:0007669"/>
    <property type="project" value="UniProtKB-EC"/>
</dbReference>
<dbReference type="EMBL" id="JABAHT010000024">
    <property type="protein sequence ID" value="KAF4669416.1"/>
    <property type="molecule type" value="Genomic_DNA"/>
</dbReference>
<evidence type="ECO:0000256" key="18">
    <source>
        <dbReference type="PIRSR" id="PIRSR605959-2"/>
    </source>
</evidence>
<comment type="pathway">
    <text evidence="4">Amino-acid degradation; L-phenylalanine degradation; acetoacetate and fumarate from L-phenylalanine: step 6/6.</text>
</comment>
<feature type="coiled-coil region" evidence="20">
    <location>
        <begin position="1243"/>
        <end position="1305"/>
    </location>
</feature>
<accession>A0A7J6MDF4</accession>
<comment type="similarity">
    <text evidence="5">Belongs to the ADIP family.</text>
</comment>
<evidence type="ECO:0000256" key="13">
    <source>
        <dbReference type="ARBA" id="ARBA00022878"/>
    </source>
</evidence>
<evidence type="ECO:0000256" key="14">
    <source>
        <dbReference type="ARBA" id="ARBA00023054"/>
    </source>
</evidence>
<dbReference type="InterPro" id="IPR015377">
    <property type="entry name" value="Fumarylacetoacetase_N"/>
</dbReference>
<feature type="binding site" evidence="18">
    <location>
        <position position="889"/>
    </location>
    <ligand>
        <name>substrate</name>
    </ligand>
</feature>
<dbReference type="Proteomes" id="UP000570595">
    <property type="component" value="Unassembled WGS sequence"/>
</dbReference>
<feature type="active site" description="Proton acceptor" evidence="17">
    <location>
        <position position="777"/>
    </location>
</feature>
<keyword evidence="9 19" id="KW-0479">Metal-binding</keyword>
<feature type="binding site" evidence="18">
    <location>
        <position position="786"/>
    </location>
    <ligand>
        <name>substrate</name>
    </ligand>
</feature>
<evidence type="ECO:0000256" key="16">
    <source>
        <dbReference type="ARBA" id="ARBA00031740"/>
    </source>
</evidence>
<evidence type="ECO:0000256" key="20">
    <source>
        <dbReference type="SAM" id="Coils"/>
    </source>
</evidence>
<dbReference type="InterPro" id="IPR036663">
    <property type="entry name" value="Fumarylacetoacetase_C_sf"/>
</dbReference>
<keyword evidence="15" id="KW-0585">Phenylalanine catabolism</keyword>
<dbReference type="GO" id="GO:0006572">
    <property type="term" value="P:L-tyrosine catabolic process"/>
    <property type="evidence" value="ECO:0007669"/>
    <property type="project" value="UniProtKB-KW"/>
</dbReference>
<dbReference type="OrthoDB" id="249612at2759"/>
<organism evidence="25 26">
    <name type="scientific">Perkinsus olseni</name>
    <name type="common">Perkinsus atlanticus</name>
    <dbReference type="NCBI Taxonomy" id="32597"/>
    <lineage>
        <taxon>Eukaryota</taxon>
        <taxon>Sar</taxon>
        <taxon>Alveolata</taxon>
        <taxon>Perkinsozoa</taxon>
        <taxon>Perkinsea</taxon>
        <taxon>Perkinsida</taxon>
        <taxon>Perkinsidae</taxon>
        <taxon>Perkinsus</taxon>
    </lineage>
</organism>
<keyword evidence="12 19" id="KW-0460">Magnesium</keyword>
<feature type="binding site" evidence="19">
    <location>
        <position position="902"/>
    </location>
    <ligand>
        <name>Mg(2+)</name>
        <dbReference type="ChEBI" id="CHEBI:18420"/>
    </ligand>
</feature>
<dbReference type="SUPFAM" id="SSF63433">
    <property type="entry name" value="Fumarylacetoacetate hydrolase, FAH, N-terminal domain"/>
    <property type="match status" value="1"/>
</dbReference>
<dbReference type="UniPathway" id="UPA00139">
    <property type="reaction ID" value="UER00341"/>
</dbReference>
<dbReference type="InterPro" id="IPR021715">
    <property type="entry name" value="Slu7_dom"/>
</dbReference>
<dbReference type="PANTHER" id="PTHR43069:SF2">
    <property type="entry name" value="FUMARYLACETOACETASE"/>
    <property type="match status" value="1"/>
</dbReference>
<protein>
    <recommendedName>
        <fullName evidence="8">Fumarylacetoacetase</fullName>
        <ecNumber evidence="7">3.7.1.2</ecNumber>
    </recommendedName>
    <alternativeName>
        <fullName evidence="16">Fumarylacetoacetate hydrolase</fullName>
    </alternativeName>
</protein>
<evidence type="ECO:0000256" key="21">
    <source>
        <dbReference type="SAM" id="MobiDB-lite"/>
    </source>
</evidence>
<evidence type="ECO:0000256" key="7">
    <source>
        <dbReference type="ARBA" id="ARBA00012094"/>
    </source>
</evidence>
<name>A0A7J6MDF4_PEROL</name>
<dbReference type="GO" id="GO:0006559">
    <property type="term" value="P:L-phenylalanine catabolic process"/>
    <property type="evidence" value="ECO:0007669"/>
    <property type="project" value="UniProtKB-UniPathway"/>
</dbReference>
<dbReference type="InterPro" id="IPR021622">
    <property type="entry name" value="Afadin/alpha-actinin-bd"/>
</dbReference>
<feature type="domain" description="Fumarylacetoacetase-like C-terminal" evidence="22">
    <location>
        <begin position="769"/>
        <end position="1034"/>
    </location>
</feature>
<comment type="caution">
    <text evidence="25">The sequence shown here is derived from an EMBL/GenBank/DDBJ whole genome shotgun (WGS) entry which is preliminary data.</text>
</comment>
<feature type="binding site" evidence="18">
    <location>
        <position position="992"/>
    </location>
    <ligand>
        <name>substrate</name>
    </ligand>
</feature>
<feature type="binding site" evidence="19">
    <location>
        <position position="845"/>
    </location>
    <ligand>
        <name>Ca(2+)</name>
        <dbReference type="ChEBI" id="CHEBI:29108"/>
    </ligand>
</feature>
<evidence type="ECO:0000313" key="25">
    <source>
        <dbReference type="EMBL" id="KAF4669416.1"/>
    </source>
</evidence>
<dbReference type="FunFam" id="3.90.850.10:FF:000004">
    <property type="entry name" value="Fumarylacetoacetase"/>
    <property type="match status" value="1"/>
</dbReference>
<dbReference type="NCBIfam" id="TIGR01266">
    <property type="entry name" value="fum_ac_acetase"/>
    <property type="match status" value="1"/>
</dbReference>
<evidence type="ECO:0000256" key="4">
    <source>
        <dbReference type="ARBA" id="ARBA00004782"/>
    </source>
</evidence>
<feature type="compositionally biased region" description="Low complexity" evidence="21">
    <location>
        <begin position="1"/>
        <end position="21"/>
    </location>
</feature>
<keyword evidence="11 19" id="KW-0106">Calcium</keyword>
<feature type="compositionally biased region" description="Acidic residues" evidence="21">
    <location>
        <begin position="225"/>
        <end position="254"/>
    </location>
</feature>
<evidence type="ECO:0000256" key="3">
    <source>
        <dbReference type="ARBA" id="ARBA00001946"/>
    </source>
</evidence>
<feature type="binding site" evidence="19">
    <location>
        <position position="770"/>
    </location>
    <ligand>
        <name>Ca(2+)</name>
        <dbReference type="ChEBI" id="CHEBI:29108"/>
    </ligand>
</feature>
<evidence type="ECO:0000256" key="15">
    <source>
        <dbReference type="ARBA" id="ARBA00023232"/>
    </source>
</evidence>